<dbReference type="PANTHER" id="PTHR24379">
    <property type="entry name" value="KRAB AND ZINC FINGER DOMAIN-CONTAINING"/>
    <property type="match status" value="1"/>
</dbReference>
<evidence type="ECO:0000256" key="6">
    <source>
        <dbReference type="SAM" id="MobiDB-lite"/>
    </source>
</evidence>
<dbReference type="PROSITE" id="PS50157">
    <property type="entry name" value="ZINC_FINGER_C2H2_2"/>
    <property type="match status" value="3"/>
</dbReference>
<evidence type="ECO:0000256" key="4">
    <source>
        <dbReference type="ARBA" id="ARBA00022833"/>
    </source>
</evidence>
<dbReference type="InterPro" id="IPR036236">
    <property type="entry name" value="Znf_C2H2_sf"/>
</dbReference>
<feature type="domain" description="C2H2-type" evidence="7">
    <location>
        <begin position="286"/>
        <end position="314"/>
    </location>
</feature>
<sequence>MQTLTNLQKGDIISVEYDDDTEHKPLNVGMVATPEERKEDMDDSDMEYFDYDEITELDSFVGTCHPHDEHDICMTEDVSPVESKDLKNKQKKANENETVKKGKKKQHLRVPKTCEYCGLILSAQDSLNKHISRMHLKVRNRACTICPMKFFTKTHLDSHTLSVHTRVCRECKAYVVESVPWTARMDKRMVRKVLCACGEIVNIVSVLGKKRTTTGEGEEDGCEVDENEFTCKTCGQSFDSRHKCLLHISSHSEIKTGNVCSLCGMEFLFESSLTKHLEEQHGIVKHQCKFCGKKYGSGSTLKVHYVKVHKGMLKPETGADEEKMGHLNENSTEMSEYSQSASNNERKVEGFSVPQANPSINKVLSELGPGQTMITEVHANSIYVATRNPNLSFENAQEFVKNAIRDGLISVPAGEISIVLKQLP</sequence>
<organism evidence="8 9">
    <name type="scientific">Dreissena polymorpha</name>
    <name type="common">Zebra mussel</name>
    <name type="synonym">Mytilus polymorpha</name>
    <dbReference type="NCBI Taxonomy" id="45954"/>
    <lineage>
        <taxon>Eukaryota</taxon>
        <taxon>Metazoa</taxon>
        <taxon>Spiralia</taxon>
        <taxon>Lophotrochozoa</taxon>
        <taxon>Mollusca</taxon>
        <taxon>Bivalvia</taxon>
        <taxon>Autobranchia</taxon>
        <taxon>Heteroconchia</taxon>
        <taxon>Euheterodonta</taxon>
        <taxon>Imparidentia</taxon>
        <taxon>Neoheterodontei</taxon>
        <taxon>Myida</taxon>
        <taxon>Dreissenoidea</taxon>
        <taxon>Dreissenidae</taxon>
        <taxon>Dreissena</taxon>
    </lineage>
</organism>
<dbReference type="SUPFAM" id="SSF57667">
    <property type="entry name" value="beta-beta-alpha zinc fingers"/>
    <property type="match status" value="2"/>
</dbReference>
<dbReference type="Gene3D" id="3.30.160.60">
    <property type="entry name" value="Classic Zinc Finger"/>
    <property type="match status" value="2"/>
</dbReference>
<comment type="caution">
    <text evidence="8">The sequence shown here is derived from an EMBL/GenBank/DDBJ whole genome shotgun (WGS) entry which is preliminary data.</text>
</comment>
<dbReference type="Proteomes" id="UP000828390">
    <property type="component" value="Unassembled WGS sequence"/>
</dbReference>
<accession>A0A9D4MDP3</accession>
<keyword evidence="2" id="KW-0677">Repeat</keyword>
<feature type="domain" description="C2H2-type" evidence="7">
    <location>
        <begin position="258"/>
        <end position="281"/>
    </location>
</feature>
<dbReference type="GO" id="GO:0008270">
    <property type="term" value="F:zinc ion binding"/>
    <property type="evidence" value="ECO:0007669"/>
    <property type="project" value="UniProtKB-KW"/>
</dbReference>
<feature type="region of interest" description="Disordered" evidence="6">
    <location>
        <begin position="83"/>
        <end position="104"/>
    </location>
</feature>
<gene>
    <name evidence="8" type="ORF">DPMN_036497</name>
</gene>
<reference evidence="8" key="2">
    <citation type="submission" date="2020-11" db="EMBL/GenBank/DDBJ databases">
        <authorList>
            <person name="McCartney M.A."/>
            <person name="Auch B."/>
            <person name="Kono T."/>
            <person name="Mallez S."/>
            <person name="Becker A."/>
            <person name="Gohl D.M."/>
            <person name="Silverstein K.A.T."/>
            <person name="Koren S."/>
            <person name="Bechman K.B."/>
            <person name="Herman A."/>
            <person name="Abrahante J.E."/>
            <person name="Garbe J."/>
        </authorList>
    </citation>
    <scope>NUCLEOTIDE SEQUENCE</scope>
    <source>
        <strain evidence="8">Duluth1</strain>
        <tissue evidence="8">Whole animal</tissue>
    </source>
</reference>
<reference evidence="8" key="1">
    <citation type="journal article" date="2019" name="bioRxiv">
        <title>The Genome of the Zebra Mussel, Dreissena polymorpha: A Resource for Invasive Species Research.</title>
        <authorList>
            <person name="McCartney M.A."/>
            <person name="Auch B."/>
            <person name="Kono T."/>
            <person name="Mallez S."/>
            <person name="Zhang Y."/>
            <person name="Obille A."/>
            <person name="Becker A."/>
            <person name="Abrahante J.E."/>
            <person name="Garbe J."/>
            <person name="Badalamenti J.P."/>
            <person name="Herman A."/>
            <person name="Mangelson H."/>
            <person name="Liachko I."/>
            <person name="Sullivan S."/>
            <person name="Sone E.D."/>
            <person name="Koren S."/>
            <person name="Silverstein K.A.T."/>
            <person name="Beckman K.B."/>
            <person name="Gohl D.M."/>
        </authorList>
    </citation>
    <scope>NUCLEOTIDE SEQUENCE</scope>
    <source>
        <strain evidence="8">Duluth1</strain>
        <tissue evidence="8">Whole animal</tissue>
    </source>
</reference>
<dbReference type="PROSITE" id="PS00028">
    <property type="entry name" value="ZINC_FINGER_C2H2_1"/>
    <property type="match status" value="5"/>
</dbReference>
<evidence type="ECO:0000256" key="5">
    <source>
        <dbReference type="PROSITE-ProRule" id="PRU00042"/>
    </source>
</evidence>
<keyword evidence="3 5" id="KW-0863">Zinc-finger</keyword>
<keyword evidence="1" id="KW-0479">Metal-binding</keyword>
<evidence type="ECO:0000256" key="3">
    <source>
        <dbReference type="ARBA" id="ARBA00022771"/>
    </source>
</evidence>
<evidence type="ECO:0000256" key="2">
    <source>
        <dbReference type="ARBA" id="ARBA00022737"/>
    </source>
</evidence>
<name>A0A9D4MDP3_DREPO</name>
<keyword evidence="9" id="KW-1185">Reference proteome</keyword>
<keyword evidence="4" id="KW-0862">Zinc</keyword>
<protein>
    <recommendedName>
        <fullName evidence="7">C2H2-type domain-containing protein</fullName>
    </recommendedName>
</protein>
<evidence type="ECO:0000256" key="1">
    <source>
        <dbReference type="ARBA" id="ARBA00022723"/>
    </source>
</evidence>
<feature type="domain" description="C2H2-type" evidence="7">
    <location>
        <begin position="229"/>
        <end position="256"/>
    </location>
</feature>
<proteinExistence type="predicted"/>
<dbReference type="SMART" id="SM00355">
    <property type="entry name" value="ZnF_C2H2"/>
    <property type="match status" value="5"/>
</dbReference>
<evidence type="ECO:0000313" key="9">
    <source>
        <dbReference type="Proteomes" id="UP000828390"/>
    </source>
</evidence>
<evidence type="ECO:0000259" key="7">
    <source>
        <dbReference type="PROSITE" id="PS50157"/>
    </source>
</evidence>
<dbReference type="AlphaFoldDB" id="A0A9D4MDP3"/>
<dbReference type="EMBL" id="JAIWYP010000002">
    <property type="protein sequence ID" value="KAH3873266.1"/>
    <property type="molecule type" value="Genomic_DNA"/>
</dbReference>
<dbReference type="InterPro" id="IPR013087">
    <property type="entry name" value="Znf_C2H2_type"/>
</dbReference>
<dbReference type="PANTHER" id="PTHR24379:SF121">
    <property type="entry name" value="C2H2-TYPE DOMAIN-CONTAINING PROTEIN"/>
    <property type="match status" value="1"/>
</dbReference>
<evidence type="ECO:0000313" key="8">
    <source>
        <dbReference type="EMBL" id="KAH3873266.1"/>
    </source>
</evidence>
<feature type="compositionally biased region" description="Basic and acidic residues" evidence="6">
    <location>
        <begin position="83"/>
        <end position="100"/>
    </location>
</feature>